<feature type="transmembrane region" description="Helical" evidence="3">
    <location>
        <begin position="95"/>
        <end position="114"/>
    </location>
</feature>
<evidence type="ECO:0008006" key="6">
    <source>
        <dbReference type="Google" id="ProtNLM"/>
    </source>
</evidence>
<dbReference type="Gene3D" id="1.20.1250.20">
    <property type="entry name" value="MFS general substrate transporter like domains"/>
    <property type="match status" value="2"/>
</dbReference>
<keyword evidence="3" id="KW-0472">Membrane</keyword>
<organism evidence="4 5">
    <name type="scientific">Pristionchus mayeri</name>
    <dbReference type="NCBI Taxonomy" id="1317129"/>
    <lineage>
        <taxon>Eukaryota</taxon>
        <taxon>Metazoa</taxon>
        <taxon>Ecdysozoa</taxon>
        <taxon>Nematoda</taxon>
        <taxon>Chromadorea</taxon>
        <taxon>Rhabditida</taxon>
        <taxon>Rhabditina</taxon>
        <taxon>Diplogasteromorpha</taxon>
        <taxon>Diplogasteroidea</taxon>
        <taxon>Neodiplogasteridae</taxon>
        <taxon>Pristionchus</taxon>
    </lineage>
</organism>
<dbReference type="PANTHER" id="PTHR11328">
    <property type="entry name" value="MAJOR FACILITATOR SUPERFAMILY DOMAIN-CONTAINING PROTEIN"/>
    <property type="match status" value="1"/>
</dbReference>
<feature type="transmembrane region" description="Helical" evidence="3">
    <location>
        <begin position="338"/>
        <end position="359"/>
    </location>
</feature>
<dbReference type="GO" id="GO:0015293">
    <property type="term" value="F:symporter activity"/>
    <property type="evidence" value="ECO:0007669"/>
    <property type="project" value="InterPro"/>
</dbReference>
<name>A0AAN5DEN6_9BILA</name>
<dbReference type="GO" id="GO:0008643">
    <property type="term" value="P:carbohydrate transport"/>
    <property type="evidence" value="ECO:0007669"/>
    <property type="project" value="InterPro"/>
</dbReference>
<dbReference type="SUPFAM" id="SSF103473">
    <property type="entry name" value="MFS general substrate transporter"/>
    <property type="match status" value="1"/>
</dbReference>
<feature type="transmembrane region" description="Helical" evidence="3">
    <location>
        <begin position="472"/>
        <end position="494"/>
    </location>
</feature>
<feature type="region of interest" description="Disordered" evidence="2">
    <location>
        <begin position="515"/>
        <end position="534"/>
    </location>
</feature>
<keyword evidence="3" id="KW-0812">Transmembrane</keyword>
<dbReference type="InterPro" id="IPR039672">
    <property type="entry name" value="MFS_2"/>
</dbReference>
<feature type="transmembrane region" description="Helical" evidence="3">
    <location>
        <begin position="395"/>
        <end position="414"/>
    </location>
</feature>
<dbReference type="EMBL" id="BTRK01000006">
    <property type="protein sequence ID" value="GMR61793.1"/>
    <property type="molecule type" value="Genomic_DNA"/>
</dbReference>
<dbReference type="GO" id="GO:0005886">
    <property type="term" value="C:plasma membrane"/>
    <property type="evidence" value="ECO:0007669"/>
    <property type="project" value="TreeGrafter"/>
</dbReference>
<evidence type="ECO:0000256" key="2">
    <source>
        <dbReference type="SAM" id="MobiDB-lite"/>
    </source>
</evidence>
<feature type="transmembrane region" description="Helical" evidence="3">
    <location>
        <begin position="297"/>
        <end position="317"/>
    </location>
</feature>
<gene>
    <name evidence="4" type="ORF">PMAYCL1PPCAC_31988</name>
</gene>
<dbReference type="AlphaFoldDB" id="A0AAN5DEN6"/>
<dbReference type="PANTHER" id="PTHR11328:SF28">
    <property type="entry name" value="MAJOR FACILITATOR SUPERFAMILY DOMAIN-CONTAINING PROTEIN 12"/>
    <property type="match status" value="1"/>
</dbReference>
<reference evidence="5" key="1">
    <citation type="submission" date="2022-10" db="EMBL/GenBank/DDBJ databases">
        <title>Genome assembly of Pristionchus species.</title>
        <authorList>
            <person name="Yoshida K."/>
            <person name="Sommer R.J."/>
        </authorList>
    </citation>
    <scope>NUCLEOTIDE SEQUENCE [LARGE SCALE GENOMIC DNA]</scope>
    <source>
        <strain evidence="5">RS5460</strain>
    </source>
</reference>
<keyword evidence="5" id="KW-1185">Reference proteome</keyword>
<feature type="transmembrane region" description="Helical" evidence="3">
    <location>
        <begin position="65"/>
        <end position="83"/>
    </location>
</feature>
<feature type="transmembrane region" description="Helical" evidence="3">
    <location>
        <begin position="247"/>
        <end position="265"/>
    </location>
</feature>
<feature type="transmembrane region" description="Helical" evidence="3">
    <location>
        <begin position="134"/>
        <end position="154"/>
    </location>
</feature>
<sequence length="534" mass="59879">MSTEEGDVSPPAPRSPTDDVNVIPVRPNRNIGRRTDEGEEEEDLFMRLSEQDISLGPKLCYGFGHFYNDLCASMWFTYLMIFLEKVIKLQAAQAGFLMLIGQVVDAISTPLVGIASDSSALPKFFTRIGRRVSWHLIGTILVTLSFPFIFNTCLLCDETTNEWLHVLWFIPFISLFQFGWASVQISHLALIPDLSHVDSSRRTMNSLRYGGTVLANLAVFGLLLYLLGNCSSAGSMIDAHDLGHFRLAGFIVVGVGLLSCIPFYVGTREPEPQFSYSRPNSTTSHASQLSRMHWTSWFGHIQFYQIALLYMLSRLYMNISQVYMPFYLTIVQDYNKTFVATIPMVSFISSFFVSTILSIPTFNKRLNKKVLYVFALVVGIGNCICMNFALQGWKIYAVAAVLGISQSILLVTSLDITADLINKNTESGAFVYGAMSLFDKLANGIAYQIIELLNPNCDDAHHESCAIFYRSVMVYVPTICLIASFLVLLSLIPAEIGARGRRLRHEDVLSLIQEESERQERETEEVRGQEEVVA</sequence>
<feature type="region of interest" description="Disordered" evidence="2">
    <location>
        <begin position="1"/>
        <end position="40"/>
    </location>
</feature>
<dbReference type="CDD" id="cd17491">
    <property type="entry name" value="MFS_MFSD12"/>
    <property type="match status" value="1"/>
</dbReference>
<evidence type="ECO:0000313" key="4">
    <source>
        <dbReference type="EMBL" id="GMR61793.1"/>
    </source>
</evidence>
<feature type="transmembrane region" description="Helical" evidence="3">
    <location>
        <begin position="371"/>
        <end position="390"/>
    </location>
</feature>
<dbReference type="InterPro" id="IPR036259">
    <property type="entry name" value="MFS_trans_sf"/>
</dbReference>
<evidence type="ECO:0000256" key="3">
    <source>
        <dbReference type="SAM" id="Phobius"/>
    </source>
</evidence>
<feature type="transmembrane region" description="Helical" evidence="3">
    <location>
        <begin position="166"/>
        <end position="189"/>
    </location>
</feature>
<accession>A0AAN5DEN6</accession>
<dbReference type="Proteomes" id="UP001328107">
    <property type="component" value="Unassembled WGS sequence"/>
</dbReference>
<dbReference type="Pfam" id="PF13347">
    <property type="entry name" value="MFS_2"/>
    <property type="match status" value="1"/>
</dbReference>
<dbReference type="FunFam" id="1.20.1250.20:FF:000431">
    <property type="entry name" value="Predicted protein"/>
    <property type="match status" value="1"/>
</dbReference>
<feature type="transmembrane region" description="Helical" evidence="3">
    <location>
        <begin position="209"/>
        <end position="227"/>
    </location>
</feature>
<keyword evidence="3" id="KW-1133">Transmembrane helix</keyword>
<protein>
    <recommendedName>
        <fullName evidence="6">Membrane transporter</fullName>
    </recommendedName>
</protein>
<evidence type="ECO:0000313" key="5">
    <source>
        <dbReference type="Proteomes" id="UP001328107"/>
    </source>
</evidence>
<evidence type="ECO:0000256" key="1">
    <source>
        <dbReference type="ARBA" id="ARBA00008335"/>
    </source>
</evidence>
<comment type="similarity">
    <text evidence="1">Belongs to the major facilitator superfamily.</text>
</comment>
<comment type="caution">
    <text evidence="4">The sequence shown here is derived from an EMBL/GenBank/DDBJ whole genome shotgun (WGS) entry which is preliminary data.</text>
</comment>
<proteinExistence type="inferred from homology"/>